<keyword evidence="1" id="KW-0732">Signal</keyword>
<evidence type="ECO:0000256" key="1">
    <source>
        <dbReference type="SAM" id="SignalP"/>
    </source>
</evidence>
<protein>
    <submittedName>
        <fullName evidence="2">Substrate-binding periplasmic protein</fullName>
    </submittedName>
</protein>
<evidence type="ECO:0000313" key="2">
    <source>
        <dbReference type="EMBL" id="MFC3911980.1"/>
    </source>
</evidence>
<organism evidence="2 3">
    <name type="scientific">Pseudaeromonas sharmana</name>
    <dbReference type="NCBI Taxonomy" id="328412"/>
    <lineage>
        <taxon>Bacteria</taxon>
        <taxon>Pseudomonadati</taxon>
        <taxon>Pseudomonadota</taxon>
        <taxon>Gammaproteobacteria</taxon>
        <taxon>Aeromonadales</taxon>
        <taxon>Aeromonadaceae</taxon>
        <taxon>Pseudaeromonas</taxon>
    </lineage>
</organism>
<gene>
    <name evidence="2" type="ORF">ACFOSS_00670</name>
</gene>
<keyword evidence="3" id="KW-1185">Reference proteome</keyword>
<proteinExistence type="predicted"/>
<dbReference type="EMBL" id="JBHSAF010000001">
    <property type="protein sequence ID" value="MFC3911980.1"/>
    <property type="molecule type" value="Genomic_DNA"/>
</dbReference>
<dbReference type="SUPFAM" id="SSF53850">
    <property type="entry name" value="Periplasmic binding protein-like II"/>
    <property type="match status" value="1"/>
</dbReference>
<feature type="signal peptide" evidence="1">
    <location>
        <begin position="1"/>
        <end position="23"/>
    </location>
</feature>
<dbReference type="Proteomes" id="UP001595692">
    <property type="component" value="Unassembled WGS sequence"/>
</dbReference>
<dbReference type="PANTHER" id="PTHR38834">
    <property type="entry name" value="PERIPLASMIC SUBSTRATE BINDING PROTEIN FAMILY 3"/>
    <property type="match status" value="1"/>
</dbReference>
<dbReference type="Gene3D" id="3.40.190.10">
    <property type="entry name" value="Periplasmic binding protein-like II"/>
    <property type="match status" value="2"/>
</dbReference>
<dbReference type="PANTHER" id="PTHR38834:SF3">
    <property type="entry name" value="SOLUTE-BINDING PROTEIN FAMILY 3_N-TERMINAL DOMAIN-CONTAINING PROTEIN"/>
    <property type="match status" value="1"/>
</dbReference>
<evidence type="ECO:0000313" key="3">
    <source>
        <dbReference type="Proteomes" id="UP001595692"/>
    </source>
</evidence>
<feature type="chain" id="PRO_5045848953" evidence="1">
    <location>
        <begin position="24"/>
        <end position="249"/>
    </location>
</feature>
<dbReference type="RefSeq" id="WP_377149872.1">
    <property type="nucleotide sequence ID" value="NZ_JBHSAF010000001.1"/>
</dbReference>
<sequence length="249" mass="27568">MASLFPLRHLLLTLLLAASLVCAETIEVYALEAMPYCGSEQGRASGLAVEILQAASRYGAPSFHFRFDVPWLRAQELIQRPGNALSAIIPFSRTAAREPQFRWLAELFLTQSRFYSYQRPAPIASLAAAKAVKIGLVRGHALVNVLQSAGVMQLDQGATDAGNNVRKLYYQRFDTIADSDLIVRYHWNKLGYPANALLEGAPIGPPTRVYLATGLHFPEPVAQRIQQAMARLQASGELEQILARWHDPE</sequence>
<reference evidence="3" key="1">
    <citation type="journal article" date="2019" name="Int. J. Syst. Evol. Microbiol.">
        <title>The Global Catalogue of Microorganisms (GCM) 10K type strain sequencing project: providing services to taxonomists for standard genome sequencing and annotation.</title>
        <authorList>
            <consortium name="The Broad Institute Genomics Platform"/>
            <consortium name="The Broad Institute Genome Sequencing Center for Infectious Disease"/>
            <person name="Wu L."/>
            <person name="Ma J."/>
        </authorList>
    </citation>
    <scope>NUCLEOTIDE SEQUENCE [LARGE SCALE GENOMIC DNA]</scope>
    <source>
        <strain evidence="3">CCUG 54939</strain>
    </source>
</reference>
<accession>A0ABV8CIE9</accession>
<name>A0ABV8CIE9_9GAMM</name>
<comment type="caution">
    <text evidence="2">The sequence shown here is derived from an EMBL/GenBank/DDBJ whole genome shotgun (WGS) entry which is preliminary data.</text>
</comment>